<dbReference type="InterPro" id="IPR053145">
    <property type="entry name" value="AB_hydrolase_Est10"/>
</dbReference>
<dbReference type="AlphaFoldDB" id="A0A4Q0M2F4"/>
<evidence type="ECO:0000313" key="2">
    <source>
        <dbReference type="EMBL" id="RXF67028.1"/>
    </source>
</evidence>
<gene>
    <name evidence="2" type="ORF">EKH83_20710</name>
</gene>
<organism evidence="2 3">
    <name type="scientific">Arcticibacter tournemirensis</name>
    <dbReference type="NCBI Taxonomy" id="699437"/>
    <lineage>
        <taxon>Bacteria</taxon>
        <taxon>Pseudomonadati</taxon>
        <taxon>Bacteroidota</taxon>
        <taxon>Sphingobacteriia</taxon>
        <taxon>Sphingobacteriales</taxon>
        <taxon>Sphingobacteriaceae</taxon>
        <taxon>Arcticibacter</taxon>
    </lineage>
</organism>
<dbReference type="PANTHER" id="PTHR43265">
    <property type="entry name" value="ESTERASE ESTD"/>
    <property type="match status" value="1"/>
</dbReference>
<comment type="caution">
    <text evidence="2">The sequence shown here is derived from an EMBL/GenBank/DDBJ whole genome shotgun (WGS) entry which is preliminary data.</text>
</comment>
<dbReference type="SUPFAM" id="SSF53474">
    <property type="entry name" value="alpha/beta-Hydrolases"/>
    <property type="match status" value="1"/>
</dbReference>
<reference evidence="2 3" key="1">
    <citation type="submission" date="2018-12" db="EMBL/GenBank/DDBJ databases">
        <title>The Draft Genome Sequence of the Soil Bacterium Pedobacter tournemirensis R1.</title>
        <authorList>
            <person name="He J."/>
        </authorList>
    </citation>
    <scope>NUCLEOTIDE SEQUENCE [LARGE SCALE GENOMIC DNA]</scope>
    <source>
        <strain evidence="2 3">R1</strain>
    </source>
</reference>
<dbReference type="EMBL" id="RXOC01000021">
    <property type="protein sequence ID" value="RXF67028.1"/>
    <property type="molecule type" value="Genomic_DNA"/>
</dbReference>
<evidence type="ECO:0000259" key="1">
    <source>
        <dbReference type="Pfam" id="PF00561"/>
    </source>
</evidence>
<dbReference type="PANTHER" id="PTHR43265:SF1">
    <property type="entry name" value="ESTERASE ESTD"/>
    <property type="match status" value="1"/>
</dbReference>
<dbReference type="Pfam" id="PF00561">
    <property type="entry name" value="Abhydrolase_1"/>
    <property type="match status" value="1"/>
</dbReference>
<dbReference type="InterPro" id="IPR000073">
    <property type="entry name" value="AB_hydrolase_1"/>
</dbReference>
<feature type="domain" description="AB hydrolase-1" evidence="1">
    <location>
        <begin position="99"/>
        <end position="352"/>
    </location>
</feature>
<dbReference type="InterPro" id="IPR029058">
    <property type="entry name" value="AB_hydrolase_fold"/>
</dbReference>
<protein>
    <submittedName>
        <fullName evidence="2">Alpha/beta hydrolase</fullName>
    </submittedName>
</protein>
<dbReference type="Proteomes" id="UP000290848">
    <property type="component" value="Unassembled WGS sequence"/>
</dbReference>
<dbReference type="GO" id="GO:0052689">
    <property type="term" value="F:carboxylic ester hydrolase activity"/>
    <property type="evidence" value="ECO:0007669"/>
    <property type="project" value="TreeGrafter"/>
</dbReference>
<dbReference type="Gene3D" id="3.40.50.1820">
    <property type="entry name" value="alpha/beta hydrolase"/>
    <property type="match status" value="1"/>
</dbReference>
<evidence type="ECO:0000313" key="3">
    <source>
        <dbReference type="Proteomes" id="UP000290848"/>
    </source>
</evidence>
<sequence>MKASYSSRQPGGIFFSLIQGGFKGSFNADKSALNGIWQQGGATIPLILKRTADRGGLKRPQNPKPPFPYKAEDLIYSNKDKTIQYGATLTLPVSTSPSPVVILITGSGQEDRDETVFGHKPFLVIADHLSRNGIAVLRVDDRGVGKTTGDAKNATSEDFAQDVLAGIAYLKTRKEIDQARIGLIGHSEGGIIAPMVALRSKDVSFIVSLAGVGVTGKELIKRQVEHSYTRMGFDQEGVKRILDMMDVLIKLSDEYPDGVKLKSEFKPAFQKWLDQQPEDFLSKAGFKGPDADKAIGMMANRTYSPWMRYFFKYDPATTLPKVKIPVLAMNGEKDTQVSAKENLEGFRKYLTQAGNKDFKIALLPGLNHLFQTADTGEVGEYADIEETFAPDALNVMTDWGSSGILGGYNEKLFFCGELITRKKSNPCKIHTYS</sequence>
<keyword evidence="2" id="KW-0378">Hydrolase</keyword>
<proteinExistence type="predicted"/>
<name>A0A4Q0M2F4_9SPHI</name>
<accession>A0A4Q0M2F4</accession>